<dbReference type="PROSITE" id="PS51450">
    <property type="entry name" value="LRR"/>
    <property type="match status" value="2"/>
</dbReference>
<dbReference type="FunFam" id="3.80.10.10:FF:002504">
    <property type="entry name" value="ADR009Wp"/>
    <property type="match status" value="1"/>
</dbReference>
<dbReference type="CGD" id="CAL0000201128">
    <property type="gene designation" value="orf19.10438"/>
</dbReference>
<dbReference type="InterPro" id="IPR001611">
    <property type="entry name" value="Leu-rich_rpt"/>
</dbReference>
<sequence length="502" mass="58182">MINKYSLNDRVSTIDNYLGTIRYIGNLPVWGTNTVALGIEWDDPSRGKNNGDLNGIQYFTPKVTGSGTFIKSSNRSLNHIRKSFVQIIHENYLDTEYKTKNIQFGIKTVEELGWDKLNKFHSNLRNLDSLTLDYCLINIAYHDNEDKQLFDELVNLTNLELSCNLFTDVNEICKIIDNIPSLTSLNINGNRFSQFSQEQRTHNGIVSLKLSSTMMSTSMLEKLIKKFPNLKELYISGNNYCNADIENMNLNMPLTILDLSYNRLEHMPILPLVSALNLSHNYLSLRIIKGTFPNLKSLDLRANQIKDWTEIDKISIHLPDLKELRINHNPLFQELSVDDMTMQLIGRIKCSPEHLWKLNGSFLTNEEIENSELYFISKVEQGKYHIDNEQQWSYLLSKYNKLVESRVSYTYTLKDWMPLTIVLPDSKEISKKFTKNTSILQFKGLLSSWMNDLSILKFSAYYYTNENSTFAEKHELTNYLSTLDSYSLSYDQRIYISIEASI</sequence>
<feature type="domain" description="CAP-Gly" evidence="3">
    <location>
        <begin position="37"/>
        <end position="71"/>
    </location>
</feature>
<dbReference type="OrthoDB" id="5273213at2759"/>
<dbReference type="FunCoup" id="A0A1D8PMI5">
    <property type="interactions" value="661"/>
</dbReference>
<dbReference type="GO" id="GO:0000226">
    <property type="term" value="P:microtubule cytoskeleton organization"/>
    <property type="evidence" value="ECO:0000318"/>
    <property type="project" value="GO_Central"/>
</dbReference>
<dbReference type="GO" id="GO:0005737">
    <property type="term" value="C:cytoplasm"/>
    <property type="evidence" value="ECO:0000318"/>
    <property type="project" value="GO_Central"/>
</dbReference>
<dbReference type="InterPro" id="IPR000938">
    <property type="entry name" value="CAP-Gly_domain"/>
</dbReference>
<dbReference type="Gene3D" id="3.80.10.10">
    <property type="entry name" value="Ribonuclease Inhibitor"/>
    <property type="match status" value="3"/>
</dbReference>
<dbReference type="eggNOG" id="KOG3207">
    <property type="taxonomic scope" value="Eukaryota"/>
</dbReference>
<dbReference type="Gene3D" id="2.30.30.190">
    <property type="entry name" value="CAP Gly-rich-like domain"/>
    <property type="match status" value="1"/>
</dbReference>
<dbReference type="SMR" id="A0A1D8PMI5"/>
<dbReference type="Pfam" id="PF01302">
    <property type="entry name" value="CAP_GLY"/>
    <property type="match status" value="1"/>
</dbReference>
<dbReference type="FunFam" id="3.80.10.10:FF:001545">
    <property type="entry name" value="CAP-Gly domain containing protein"/>
    <property type="match status" value="1"/>
</dbReference>
<reference evidence="5 6" key="3">
    <citation type="journal article" date="2013" name="Genome Biol.">
        <title>Assembly of a phased diploid Candida albicans genome facilitates allele-specific measurements and provides a simple model for repeat and indel structure.</title>
        <authorList>
            <person name="Muzzey D."/>
            <person name="Schwartz K."/>
            <person name="Weissman J.S."/>
            <person name="Sherlock G."/>
        </authorList>
    </citation>
    <scope>NUCLEOTIDE SEQUENCE [LARGE SCALE GENOMIC DNA]</scope>
    <source>
        <strain evidence="6">SC5314 / ATCC MYA-2876</strain>
    </source>
</reference>
<keyword evidence="2" id="KW-0677">Repeat</keyword>
<dbReference type="InterPro" id="IPR032675">
    <property type="entry name" value="LRR_dom_sf"/>
</dbReference>
<keyword evidence="1" id="KW-0433">Leucine-rich repeat</keyword>
<dbReference type="FunFam" id="2.30.30.190:FF:000017">
    <property type="entry name" value="Pac2p"/>
    <property type="match status" value="1"/>
</dbReference>
<dbReference type="RefSeq" id="XP_715575.2">
    <property type="nucleotide sequence ID" value="XM_710482.2"/>
</dbReference>
<evidence type="ECO:0000256" key="1">
    <source>
        <dbReference type="ARBA" id="ARBA00022614"/>
    </source>
</evidence>
<dbReference type="SUPFAM" id="SSF74924">
    <property type="entry name" value="Cap-Gly domain"/>
    <property type="match status" value="1"/>
</dbReference>
<keyword evidence="6" id="KW-1185">Reference proteome</keyword>
<evidence type="ECO:0000256" key="2">
    <source>
        <dbReference type="ARBA" id="ARBA00022737"/>
    </source>
</evidence>
<dbReference type="STRING" id="237561.A0A1D8PMI5"/>
<evidence type="ECO:0000313" key="4">
    <source>
        <dbReference type="CGD" id="CAL0000201128"/>
    </source>
</evidence>
<dbReference type="GO" id="GO:0043014">
    <property type="term" value="F:alpha-tubulin binding"/>
    <property type="evidence" value="ECO:0000318"/>
    <property type="project" value="GO_Central"/>
</dbReference>
<dbReference type="PANTHER" id="PTHR18849">
    <property type="entry name" value="LEUCINE RICH REPEAT PROTEIN"/>
    <property type="match status" value="1"/>
</dbReference>
<evidence type="ECO:0000259" key="3">
    <source>
        <dbReference type="PROSITE" id="PS50245"/>
    </source>
</evidence>
<reference evidence="5 6" key="1">
    <citation type="journal article" date="2004" name="Proc. Natl. Acad. Sci. U.S.A.">
        <title>The diploid genome sequence of Candida albicans.</title>
        <authorList>
            <person name="Jones T."/>
            <person name="Federspiel N.A."/>
            <person name="Chibana H."/>
            <person name="Dungan J."/>
            <person name="Kalman S."/>
            <person name="Magee B.B."/>
            <person name="Newport G."/>
            <person name="Thorstenson Y.R."/>
            <person name="Agabian N."/>
            <person name="Magee P.T."/>
            <person name="Davis R.W."/>
            <person name="Scherer S."/>
        </authorList>
    </citation>
    <scope>NUCLEOTIDE SEQUENCE [LARGE SCALE GENOMIC DNA]</scope>
    <source>
        <strain evidence="6">SC5314 / ATCC MYA-2876</strain>
    </source>
</reference>
<dbReference type="SUPFAM" id="SSF52047">
    <property type="entry name" value="RNI-like"/>
    <property type="match status" value="1"/>
</dbReference>
<dbReference type="EMBL" id="CP017626">
    <property type="protein sequence ID" value="AOW29343.1"/>
    <property type="molecule type" value="Genomic_DNA"/>
</dbReference>
<dbReference type="GO" id="GO:0007021">
    <property type="term" value="P:tubulin complex assembly"/>
    <property type="evidence" value="ECO:0000318"/>
    <property type="project" value="GO_Central"/>
</dbReference>
<dbReference type="SMART" id="SM01052">
    <property type="entry name" value="CAP_GLY"/>
    <property type="match status" value="1"/>
</dbReference>
<dbReference type="GO" id="GO:0007023">
    <property type="term" value="P:post-chaperonin tubulin folding pathway"/>
    <property type="evidence" value="ECO:0000318"/>
    <property type="project" value="GO_Central"/>
</dbReference>
<gene>
    <name evidence="5" type="ordered locus">CAALFM_C406160WA</name>
    <name evidence="4" type="ordered locus">orf19.10438</name>
</gene>
<name>A0A1D8PMI5_CANAL</name>
<dbReference type="KEGG" id="cal:CAALFM_C406160WA"/>
<dbReference type="GeneID" id="3642819"/>
<accession>A0A1D8PMI5</accession>
<proteinExistence type="predicted"/>
<dbReference type="InterPro" id="IPR036859">
    <property type="entry name" value="CAP-Gly_dom_sf"/>
</dbReference>
<evidence type="ECO:0000313" key="6">
    <source>
        <dbReference type="Proteomes" id="UP000000559"/>
    </source>
</evidence>
<protein>
    <recommendedName>
        <fullName evidence="3">CAP-Gly domain-containing protein</fullName>
    </recommendedName>
</protein>
<dbReference type="InParanoid" id="A0A1D8PMI5"/>
<evidence type="ECO:0000313" key="5">
    <source>
        <dbReference type="EMBL" id="AOW29343.1"/>
    </source>
</evidence>
<dbReference type="PANTHER" id="PTHR18849:SF0">
    <property type="entry name" value="CILIA- AND FLAGELLA-ASSOCIATED PROTEIN 410-RELATED"/>
    <property type="match status" value="1"/>
</dbReference>
<reference evidence="5 6" key="2">
    <citation type="journal article" date="2007" name="Genome Biol.">
        <title>Assembly of the Candida albicans genome into sixteen supercontigs aligned on the eight chromosomes.</title>
        <authorList>
            <person name="van het Hoog M."/>
            <person name="Rast T.J."/>
            <person name="Martchenko M."/>
            <person name="Grindle S."/>
            <person name="Dignard D."/>
            <person name="Hogues H."/>
            <person name="Cuomo C."/>
            <person name="Berriman M."/>
            <person name="Scherer S."/>
            <person name="Magee B.B."/>
            <person name="Whiteway M."/>
            <person name="Chibana H."/>
            <person name="Nantel A."/>
            <person name="Magee P.T."/>
        </authorList>
    </citation>
    <scope>GENOME REANNOTATION</scope>
    <source>
        <strain evidence="6">SC5314 / ATCC MYA-2876</strain>
    </source>
</reference>
<dbReference type="VEuPathDB" id="FungiDB:C4_06160W_A"/>
<dbReference type="AlphaFoldDB" id="A0A1D8PMI5"/>
<dbReference type="Proteomes" id="UP000000559">
    <property type="component" value="Chromosome 4"/>
</dbReference>
<organism evidence="5 6">
    <name type="scientific">Candida albicans (strain SC5314 / ATCC MYA-2876)</name>
    <name type="common">Yeast</name>
    <dbReference type="NCBI Taxonomy" id="237561"/>
    <lineage>
        <taxon>Eukaryota</taxon>
        <taxon>Fungi</taxon>
        <taxon>Dikarya</taxon>
        <taxon>Ascomycota</taxon>
        <taxon>Saccharomycotina</taxon>
        <taxon>Pichiomycetes</taxon>
        <taxon>Debaryomycetaceae</taxon>
        <taxon>Candida/Lodderomyces clade</taxon>
        <taxon>Candida</taxon>
    </lineage>
</organism>
<dbReference type="PROSITE" id="PS50245">
    <property type="entry name" value="CAP_GLY_2"/>
    <property type="match status" value="1"/>
</dbReference>